<gene>
    <name evidence="2" type="ORF">GCM10011349_31100</name>
</gene>
<evidence type="ECO:0000313" key="3">
    <source>
        <dbReference type="Proteomes" id="UP000605099"/>
    </source>
</evidence>
<evidence type="ECO:0000256" key="1">
    <source>
        <dbReference type="SAM" id="Phobius"/>
    </source>
</evidence>
<keyword evidence="1" id="KW-0472">Membrane</keyword>
<keyword evidence="3" id="KW-1185">Reference proteome</keyword>
<dbReference type="Proteomes" id="UP000605099">
    <property type="component" value="Unassembled WGS sequence"/>
</dbReference>
<proteinExistence type="predicted"/>
<reference evidence="3" key="1">
    <citation type="journal article" date="2019" name="Int. J. Syst. Evol. Microbiol.">
        <title>The Global Catalogue of Microorganisms (GCM) 10K type strain sequencing project: providing services to taxonomists for standard genome sequencing and annotation.</title>
        <authorList>
            <consortium name="The Broad Institute Genomics Platform"/>
            <consortium name="The Broad Institute Genome Sequencing Center for Infectious Disease"/>
            <person name="Wu L."/>
            <person name="Ma J."/>
        </authorList>
    </citation>
    <scope>NUCLEOTIDE SEQUENCE [LARGE SCALE GENOMIC DNA]</scope>
    <source>
        <strain evidence="3">CGMCC 1.6784</strain>
    </source>
</reference>
<accession>A0ABQ2JU98</accession>
<name>A0ABQ2JU98_9SPHN</name>
<sequence length="64" mass="7575">MFESGSYPVEHTRFARLRARLEAFEPCPGWRAWYLLMYISFVIVAAVHRPRERALPRQPTLKQA</sequence>
<protein>
    <submittedName>
        <fullName evidence="2">Uncharacterized protein</fullName>
    </submittedName>
</protein>
<keyword evidence="1" id="KW-1133">Transmembrane helix</keyword>
<comment type="caution">
    <text evidence="2">The sequence shown here is derived from an EMBL/GenBank/DDBJ whole genome shotgun (WGS) entry which is preliminary data.</text>
</comment>
<evidence type="ECO:0000313" key="2">
    <source>
        <dbReference type="EMBL" id="GGN54950.1"/>
    </source>
</evidence>
<keyword evidence="1" id="KW-0812">Transmembrane</keyword>
<organism evidence="2 3">
    <name type="scientific">Novosphingobium indicum</name>
    <dbReference type="NCBI Taxonomy" id="462949"/>
    <lineage>
        <taxon>Bacteria</taxon>
        <taxon>Pseudomonadati</taxon>
        <taxon>Pseudomonadota</taxon>
        <taxon>Alphaproteobacteria</taxon>
        <taxon>Sphingomonadales</taxon>
        <taxon>Sphingomonadaceae</taxon>
        <taxon>Novosphingobium</taxon>
    </lineage>
</organism>
<feature type="transmembrane region" description="Helical" evidence="1">
    <location>
        <begin position="30"/>
        <end position="47"/>
    </location>
</feature>
<dbReference type="EMBL" id="BMLK01000015">
    <property type="protein sequence ID" value="GGN54950.1"/>
    <property type="molecule type" value="Genomic_DNA"/>
</dbReference>